<dbReference type="Pfam" id="PF13575">
    <property type="entry name" value="DUF4135"/>
    <property type="match status" value="1"/>
</dbReference>
<dbReference type="GO" id="GO:0005975">
    <property type="term" value="P:carbohydrate metabolic process"/>
    <property type="evidence" value="ECO:0007669"/>
    <property type="project" value="InterPro"/>
</dbReference>
<evidence type="ECO:0000313" key="5">
    <source>
        <dbReference type="Proteomes" id="UP000217257"/>
    </source>
</evidence>
<evidence type="ECO:0000256" key="2">
    <source>
        <dbReference type="SAM" id="MobiDB-lite"/>
    </source>
</evidence>
<dbReference type="CDD" id="cd04792">
    <property type="entry name" value="LanM-like"/>
    <property type="match status" value="1"/>
</dbReference>
<dbReference type="PRINTS" id="PR01955">
    <property type="entry name" value="LANCFRANKIA"/>
</dbReference>
<feature type="binding site" evidence="1">
    <location>
        <position position="997"/>
    </location>
    <ligand>
        <name>Zn(2+)</name>
        <dbReference type="ChEBI" id="CHEBI:29105"/>
    </ligand>
</feature>
<sequence>MTMRPEASEVVEGVNPEGPGWHKGTTLSERVRHLGPPPPPGTTAEAGKDKARATRRLARWRSRAPLDRDELFAQRLALDGATEEQLLQLLGESTETLAARLGPPPEWQTRLARLYTHPVAAEPPARAIPGSPLATPTFLVLAEPLIDESRARLVRALGAVVTRHPDAPFEPESAATLCMPFLCKRLLSQLTRTLALELNVAREEERLQGDNAEERFRGFTESLRQREVALALFAEYPVLARRLVICADNWFISSLEMLERLAADHRELGASLGLPLALDRLSACELGKGDAHRGGRTVAILTFASGARVVYKPRSLAADVHFHQLVGWLNARSEAPHLRPVGAIDRGAYGWMEFVAQRSCATREEVARFYARLGSWLALMYALEATDVHFENIIAVGEHPCLVDLESLFHAHFAVGETRGAEDLAERAKDDSVMRMGLLPQRGWSGEGSEGIDFSALGSTAGQLTPRAAQVWEQTGTDEMRMTRRRVEVAASANRPTLKGEDVNFLDFNEPFQEGFSQMYRLLLAHREALLAPDGPLERFAPDETRVILRPTYFYHLLERESCHPDHLRDGLDLERFLDRLWGTIDQIPYTRPLIPHEHEDLWHLDVPFFGSRPGSRDVWSSSGQRLAEFFPRTGLELSRDRIQRLSEEGLTQQLWFIRASFTSLSVMAGGGRMPSYALSVSHEAPRREPLLEKAEAIGDRLAALAFRGQSDASWLGLTPVGERYWTLSSLDVDLYSGLSGIMLFLAYLGHLTGQPRHTALARETLSTVRRRTGGGSFSPRNLGATGDLGVIHSLVHLGALWNQPELWDEAEALLSRRLRMLIAEDKSLDVFTGVAGCGTLMLELHRCRPSPQALELARQCGERLLTAAHKTEKGLGWVTPLGPLPLTGFSHGAAGIAWFLLALGTETGDPRFQEAARRALAYERAEFSPERRNWRDLRAVAAEGGFMTTLCHGAPGIGLARLLSLPYLDTPEVREELRVALETTRVQGFGGNHSLCHGDLGNLEVLTLAARTLADSELERECDRLAGAIVASFDRVGLLCGVPTGVETPGLMTGLAGIGYALLRLAEPSRIPSLLAFEPPRPIGAREP</sequence>
<gene>
    <name evidence="4" type="ORF">CYFUS_001243</name>
</gene>
<organism evidence="4 5">
    <name type="scientific">Cystobacter fuscus</name>
    <dbReference type="NCBI Taxonomy" id="43"/>
    <lineage>
        <taxon>Bacteria</taxon>
        <taxon>Pseudomonadati</taxon>
        <taxon>Myxococcota</taxon>
        <taxon>Myxococcia</taxon>
        <taxon>Myxococcales</taxon>
        <taxon>Cystobacterineae</taxon>
        <taxon>Archangiaceae</taxon>
        <taxon>Cystobacter</taxon>
    </lineage>
</organism>
<feature type="domain" description="Lantibiotic biosynthesis protein dehydration" evidence="3">
    <location>
        <begin position="236"/>
        <end position="612"/>
    </location>
</feature>
<dbReference type="SMART" id="SM01260">
    <property type="entry name" value="LANC_like"/>
    <property type="match status" value="1"/>
</dbReference>
<dbReference type="InterPro" id="IPR012341">
    <property type="entry name" value="6hp_glycosidase-like_sf"/>
</dbReference>
<dbReference type="Gene3D" id="1.50.10.10">
    <property type="match status" value="1"/>
</dbReference>
<feature type="binding site" evidence="1">
    <location>
        <position position="998"/>
    </location>
    <ligand>
        <name>Zn(2+)</name>
        <dbReference type="ChEBI" id="CHEBI:29105"/>
    </ligand>
</feature>
<protein>
    <recommendedName>
        <fullName evidence="3">Lantibiotic biosynthesis protein dehydration domain-containing protein</fullName>
    </recommendedName>
</protein>
<dbReference type="Proteomes" id="UP000217257">
    <property type="component" value="Chromosome"/>
</dbReference>
<keyword evidence="1" id="KW-0862">Zinc</keyword>
<evidence type="ECO:0000256" key="1">
    <source>
        <dbReference type="PIRSR" id="PIRSR607822-1"/>
    </source>
</evidence>
<proteinExistence type="predicted"/>
<evidence type="ECO:0000259" key="3">
    <source>
        <dbReference type="Pfam" id="PF13575"/>
    </source>
</evidence>
<evidence type="ECO:0000313" key="4">
    <source>
        <dbReference type="EMBL" id="ATB35829.1"/>
    </source>
</evidence>
<name>A0A250IVS5_9BACT</name>
<dbReference type="GO" id="GO:0046872">
    <property type="term" value="F:metal ion binding"/>
    <property type="evidence" value="ECO:0007669"/>
    <property type="project" value="UniProtKB-KW"/>
</dbReference>
<reference evidence="4 5" key="1">
    <citation type="submission" date="2017-06" db="EMBL/GenBank/DDBJ databases">
        <title>Sequencing and comparative analysis of myxobacterial genomes.</title>
        <authorList>
            <person name="Rupp O."/>
            <person name="Goesmann A."/>
            <person name="Sogaard-Andersen L."/>
        </authorList>
    </citation>
    <scope>NUCLEOTIDE SEQUENCE [LARGE SCALE GENOMIC DNA]</scope>
    <source>
        <strain evidence="4 5">DSM 52655</strain>
    </source>
</reference>
<dbReference type="GO" id="GO:0031179">
    <property type="term" value="P:peptide modification"/>
    <property type="evidence" value="ECO:0007669"/>
    <property type="project" value="InterPro"/>
</dbReference>
<dbReference type="NCBIfam" id="TIGR03897">
    <property type="entry name" value="lanti_2_LanM"/>
    <property type="match status" value="1"/>
</dbReference>
<dbReference type="AlphaFoldDB" id="A0A250IVS5"/>
<dbReference type="InterPro" id="IPR017146">
    <property type="entry name" value="Lanti_2_LanM"/>
</dbReference>
<dbReference type="Pfam" id="PF05147">
    <property type="entry name" value="LANC_like"/>
    <property type="match status" value="1"/>
</dbReference>
<dbReference type="PIRSF" id="PIRSF037228">
    <property type="entry name" value="Lant_mod_RumM"/>
    <property type="match status" value="1"/>
</dbReference>
<dbReference type="SUPFAM" id="SSF158745">
    <property type="entry name" value="LanC-like"/>
    <property type="match status" value="1"/>
</dbReference>
<feature type="binding site" evidence="1">
    <location>
        <position position="952"/>
    </location>
    <ligand>
        <name>Zn(2+)</name>
        <dbReference type="ChEBI" id="CHEBI:29105"/>
    </ligand>
</feature>
<keyword evidence="1" id="KW-0479">Metal-binding</keyword>
<dbReference type="InterPro" id="IPR025410">
    <property type="entry name" value="Lant_dehyd"/>
</dbReference>
<feature type="region of interest" description="Disordered" evidence="2">
    <location>
        <begin position="1"/>
        <end position="52"/>
    </location>
</feature>
<dbReference type="EMBL" id="CP022098">
    <property type="protein sequence ID" value="ATB35829.1"/>
    <property type="molecule type" value="Genomic_DNA"/>
</dbReference>
<dbReference type="PRINTS" id="PR01950">
    <property type="entry name" value="LANCSUPER"/>
</dbReference>
<accession>A0A250IVS5</accession>
<dbReference type="RefSeq" id="WP_095984396.1">
    <property type="nucleotide sequence ID" value="NZ_CP022098.1"/>
</dbReference>
<dbReference type="KEGG" id="cfus:CYFUS_001243"/>
<dbReference type="InterPro" id="IPR007822">
    <property type="entry name" value="LANC-like"/>
</dbReference>